<dbReference type="GO" id="GO:0009507">
    <property type="term" value="C:chloroplast"/>
    <property type="evidence" value="ECO:0007669"/>
    <property type="project" value="UniProtKB-ARBA"/>
</dbReference>
<protein>
    <recommendedName>
        <fullName evidence="2">AMP-activated protein kinase glycogen-binding domain-containing protein</fullName>
    </recommendedName>
</protein>
<accession>A0AAV5IBS9</accession>
<name>A0AAV5IBS9_9ROSI</name>
<feature type="compositionally biased region" description="Basic and acidic residues" evidence="1">
    <location>
        <begin position="12"/>
        <end position="26"/>
    </location>
</feature>
<proteinExistence type="predicted"/>
<evidence type="ECO:0000256" key="1">
    <source>
        <dbReference type="SAM" id="MobiDB-lite"/>
    </source>
</evidence>
<feature type="compositionally biased region" description="Acidic residues" evidence="1">
    <location>
        <begin position="1"/>
        <end position="11"/>
    </location>
</feature>
<feature type="domain" description="AMP-activated protein kinase glycogen-binding" evidence="2">
    <location>
        <begin position="143"/>
        <end position="216"/>
    </location>
</feature>
<dbReference type="InterPro" id="IPR013783">
    <property type="entry name" value="Ig-like_fold"/>
</dbReference>
<dbReference type="PANTHER" id="PTHR47434">
    <property type="entry name" value="PROTEIN PTST HOMOLOG 3, CHLOROPLASTIC"/>
    <property type="match status" value="1"/>
</dbReference>
<gene>
    <name evidence="3" type="ORF">SLEP1_g12222</name>
</gene>
<dbReference type="AlphaFoldDB" id="A0AAV5IBS9"/>
<evidence type="ECO:0000313" key="4">
    <source>
        <dbReference type="Proteomes" id="UP001054252"/>
    </source>
</evidence>
<evidence type="ECO:0000259" key="2">
    <source>
        <dbReference type="Pfam" id="PF16561"/>
    </source>
</evidence>
<evidence type="ECO:0000313" key="3">
    <source>
        <dbReference type="EMBL" id="GKU99360.1"/>
    </source>
</evidence>
<sequence length="218" mass="24901">MEFEDISGDDTLEIRDRSSELDRRNESNSFQKDNPDQIHSHRERLELELSSVLQSLGSDADNVSLQEDDGSSKDDLQNLSDALEFQQNEILTAQGKLRPIQAKLAVLEGKMALSIIDTQKIVEQKQRRIDDACRALQLLRTAYIVWLNSASEVLLAGSFDGWATQRKMERSRTGVFSPYLKLYPGRYEIKFIVDGKWMIDPLRPIVHNNGHENNLIIT</sequence>
<dbReference type="Pfam" id="PF16561">
    <property type="entry name" value="AMPK1_CBM"/>
    <property type="match status" value="1"/>
</dbReference>
<dbReference type="EMBL" id="BPVZ01000014">
    <property type="protein sequence ID" value="GKU99360.1"/>
    <property type="molecule type" value="Genomic_DNA"/>
</dbReference>
<keyword evidence="4" id="KW-1185">Reference proteome</keyword>
<dbReference type="CDD" id="cd02859">
    <property type="entry name" value="E_set_AMPKbeta_like_N"/>
    <property type="match status" value="1"/>
</dbReference>
<dbReference type="Gene3D" id="2.60.40.10">
    <property type="entry name" value="Immunoglobulins"/>
    <property type="match status" value="1"/>
</dbReference>
<organism evidence="3 4">
    <name type="scientific">Rubroshorea leprosula</name>
    <dbReference type="NCBI Taxonomy" id="152421"/>
    <lineage>
        <taxon>Eukaryota</taxon>
        <taxon>Viridiplantae</taxon>
        <taxon>Streptophyta</taxon>
        <taxon>Embryophyta</taxon>
        <taxon>Tracheophyta</taxon>
        <taxon>Spermatophyta</taxon>
        <taxon>Magnoliopsida</taxon>
        <taxon>eudicotyledons</taxon>
        <taxon>Gunneridae</taxon>
        <taxon>Pentapetalae</taxon>
        <taxon>rosids</taxon>
        <taxon>malvids</taxon>
        <taxon>Malvales</taxon>
        <taxon>Dipterocarpaceae</taxon>
        <taxon>Rubroshorea</taxon>
    </lineage>
</organism>
<dbReference type="InterPro" id="IPR014756">
    <property type="entry name" value="Ig_E-set"/>
</dbReference>
<dbReference type="Proteomes" id="UP001054252">
    <property type="component" value="Unassembled WGS sequence"/>
</dbReference>
<dbReference type="InterPro" id="IPR032640">
    <property type="entry name" value="AMPK1_CBM"/>
</dbReference>
<comment type="caution">
    <text evidence="3">The sequence shown here is derived from an EMBL/GenBank/DDBJ whole genome shotgun (WGS) entry which is preliminary data.</text>
</comment>
<dbReference type="SUPFAM" id="SSF81296">
    <property type="entry name" value="E set domains"/>
    <property type="match status" value="1"/>
</dbReference>
<feature type="region of interest" description="Disordered" evidence="1">
    <location>
        <begin position="1"/>
        <end position="39"/>
    </location>
</feature>
<dbReference type="PANTHER" id="PTHR47434:SF1">
    <property type="entry name" value="PROTEIN PTST HOMOLOG 2, CHLOROPLASTIC"/>
    <property type="match status" value="1"/>
</dbReference>
<reference evidence="3 4" key="1">
    <citation type="journal article" date="2021" name="Commun. Biol.">
        <title>The genome of Shorea leprosula (Dipterocarpaceae) highlights the ecological relevance of drought in aseasonal tropical rainforests.</title>
        <authorList>
            <person name="Ng K.K.S."/>
            <person name="Kobayashi M.J."/>
            <person name="Fawcett J.A."/>
            <person name="Hatakeyama M."/>
            <person name="Paape T."/>
            <person name="Ng C.H."/>
            <person name="Ang C.C."/>
            <person name="Tnah L.H."/>
            <person name="Lee C.T."/>
            <person name="Nishiyama T."/>
            <person name="Sese J."/>
            <person name="O'Brien M.J."/>
            <person name="Copetti D."/>
            <person name="Mohd Noor M.I."/>
            <person name="Ong R.C."/>
            <person name="Putra M."/>
            <person name="Sireger I.Z."/>
            <person name="Indrioko S."/>
            <person name="Kosugi Y."/>
            <person name="Izuno A."/>
            <person name="Isagi Y."/>
            <person name="Lee S.L."/>
            <person name="Shimizu K.K."/>
        </authorList>
    </citation>
    <scope>NUCLEOTIDE SEQUENCE [LARGE SCALE GENOMIC DNA]</scope>
    <source>
        <strain evidence="3">214</strain>
    </source>
</reference>